<organism evidence="2 3">
    <name type="scientific">Streptococcus sanguinis SK355</name>
    <dbReference type="NCBI Taxonomy" id="888816"/>
    <lineage>
        <taxon>Bacteria</taxon>
        <taxon>Bacillati</taxon>
        <taxon>Bacillota</taxon>
        <taxon>Bacilli</taxon>
        <taxon>Lactobacillales</taxon>
        <taxon>Streptococcaceae</taxon>
        <taxon>Streptococcus</taxon>
    </lineage>
</organism>
<gene>
    <name evidence="2" type="ORF">HMPREF9389_0269</name>
</gene>
<reference evidence="2 3" key="1">
    <citation type="submission" date="2011-03" db="EMBL/GenBank/DDBJ databases">
        <authorList>
            <person name="Muzny D."/>
            <person name="Qin X."/>
            <person name="Deng J."/>
            <person name="Jiang H."/>
            <person name="Liu Y."/>
            <person name="Qu J."/>
            <person name="Song X.-Z."/>
            <person name="Zhang L."/>
            <person name="Thornton R."/>
            <person name="Coyle M."/>
            <person name="Francisco L."/>
            <person name="Jackson L."/>
            <person name="Javaid M."/>
            <person name="Korchina V."/>
            <person name="Kovar C."/>
            <person name="Mata R."/>
            <person name="Mathew T."/>
            <person name="Ngo R."/>
            <person name="Nguyen L."/>
            <person name="Nguyen N."/>
            <person name="Okwuonu G."/>
            <person name="Ongeri F."/>
            <person name="Pham C."/>
            <person name="Simmons D."/>
            <person name="Wilczek-Boney K."/>
            <person name="Hale W."/>
            <person name="Jakkamsetti A."/>
            <person name="Pham P."/>
            <person name="Ruth R."/>
            <person name="San Lucas F."/>
            <person name="Warren J."/>
            <person name="Zhang J."/>
            <person name="Zhao Z."/>
            <person name="Zhou C."/>
            <person name="Zhu D."/>
            <person name="Lee S."/>
            <person name="Bess C."/>
            <person name="Blankenburg K."/>
            <person name="Forbes L."/>
            <person name="Fu Q."/>
            <person name="Gubbala S."/>
            <person name="Hirani K."/>
            <person name="Jayaseelan J.C."/>
            <person name="Lara F."/>
            <person name="Munidasa M."/>
            <person name="Palculict T."/>
            <person name="Patil S."/>
            <person name="Pu L.-L."/>
            <person name="Saada N."/>
            <person name="Tang L."/>
            <person name="Weissenberger G."/>
            <person name="Zhu Y."/>
            <person name="Hemphill L."/>
            <person name="Shang Y."/>
            <person name="Youmans B."/>
            <person name="Ayvaz T."/>
            <person name="Ross M."/>
            <person name="Santibanez J."/>
            <person name="Aqrawi P."/>
            <person name="Gross S."/>
            <person name="Joshi V."/>
            <person name="Fowler G."/>
            <person name="Nazareth L."/>
            <person name="Reid J."/>
            <person name="Worley K."/>
            <person name="Petrosino J."/>
            <person name="Highlander S."/>
            <person name="Gibbs R."/>
        </authorList>
    </citation>
    <scope>NUCLEOTIDE SEQUENCE [LARGE SCALE GENOMIC DNA]</scope>
    <source>
        <strain evidence="2 3">SK355</strain>
    </source>
</reference>
<dbReference type="Proteomes" id="UP000005589">
    <property type="component" value="Unassembled WGS sequence"/>
</dbReference>
<keyword evidence="1" id="KW-1133">Transmembrane helix</keyword>
<dbReference type="HOGENOM" id="CLU_3189733_0_0_9"/>
<dbReference type="STRING" id="888816.HMPREF9389_0269"/>
<sequence>MLLERSVLVPHPYLGLSLLFLSICLLKKSQKFLQKADFCSIIILTT</sequence>
<evidence type="ECO:0000313" key="2">
    <source>
        <dbReference type="EMBL" id="EGJ43589.1"/>
    </source>
</evidence>
<evidence type="ECO:0000313" key="3">
    <source>
        <dbReference type="Proteomes" id="UP000005589"/>
    </source>
</evidence>
<name>F3UN61_STRSA</name>
<accession>F3UN61</accession>
<protein>
    <submittedName>
        <fullName evidence="2">Uncharacterized protein</fullName>
    </submittedName>
</protein>
<comment type="caution">
    <text evidence="2">The sequence shown here is derived from an EMBL/GenBank/DDBJ whole genome shotgun (WGS) entry which is preliminary data.</text>
</comment>
<dbReference type="AlphaFoldDB" id="F3UN61"/>
<feature type="transmembrane region" description="Helical" evidence="1">
    <location>
        <begin position="6"/>
        <end position="26"/>
    </location>
</feature>
<dbReference type="PATRIC" id="fig|888816.3.peg.258"/>
<evidence type="ECO:0000256" key="1">
    <source>
        <dbReference type="SAM" id="Phobius"/>
    </source>
</evidence>
<keyword evidence="1" id="KW-0472">Membrane</keyword>
<dbReference type="EMBL" id="AFFN01000004">
    <property type="protein sequence ID" value="EGJ43589.1"/>
    <property type="molecule type" value="Genomic_DNA"/>
</dbReference>
<proteinExistence type="predicted"/>
<keyword evidence="1" id="KW-0812">Transmembrane</keyword>